<evidence type="ECO:0000256" key="4">
    <source>
        <dbReference type="ARBA" id="ARBA00023125"/>
    </source>
</evidence>
<evidence type="ECO:0000256" key="3">
    <source>
        <dbReference type="ARBA" id="ARBA00022833"/>
    </source>
</evidence>
<evidence type="ECO:0000256" key="5">
    <source>
        <dbReference type="PROSITE-ProRule" id="PRU00723"/>
    </source>
</evidence>
<dbReference type="GO" id="GO:0003729">
    <property type="term" value="F:mRNA binding"/>
    <property type="evidence" value="ECO:0007669"/>
    <property type="project" value="TreeGrafter"/>
</dbReference>
<evidence type="ECO:0000313" key="8">
    <source>
        <dbReference type="EMBL" id="GLC54450.1"/>
    </source>
</evidence>
<keyword evidence="1 5" id="KW-0479">Metal-binding</keyword>
<dbReference type="InterPro" id="IPR000571">
    <property type="entry name" value="Znf_CCCH"/>
</dbReference>
<dbReference type="GO" id="GO:0008270">
    <property type="term" value="F:zinc ion binding"/>
    <property type="evidence" value="ECO:0007669"/>
    <property type="project" value="UniProtKB-KW"/>
</dbReference>
<dbReference type="OrthoDB" id="411372at2759"/>
<keyword evidence="2 5" id="KW-0863">Zinc-finger</keyword>
<proteinExistence type="predicted"/>
<dbReference type="Gene3D" id="4.10.1000.10">
    <property type="entry name" value="Zinc finger, CCCH-type"/>
    <property type="match status" value="1"/>
</dbReference>
<evidence type="ECO:0000256" key="6">
    <source>
        <dbReference type="SAM" id="MobiDB-lite"/>
    </source>
</evidence>
<dbReference type="EMBL" id="BRXU01000010">
    <property type="protein sequence ID" value="GLC54450.1"/>
    <property type="molecule type" value="Genomic_DNA"/>
</dbReference>
<dbReference type="InterPro" id="IPR036855">
    <property type="entry name" value="Znf_CCCH_sf"/>
</dbReference>
<dbReference type="PANTHER" id="PTHR12506:SF41">
    <property type="entry name" value="ZINC FINGER CCCH DOMAIN-CONTAINING PROTEIN 58"/>
    <property type="match status" value="1"/>
</dbReference>
<evidence type="ECO:0000259" key="7">
    <source>
        <dbReference type="PROSITE" id="PS50103"/>
    </source>
</evidence>
<dbReference type="Pfam" id="PF00642">
    <property type="entry name" value="zf-CCCH"/>
    <property type="match status" value="2"/>
</dbReference>
<evidence type="ECO:0000256" key="2">
    <source>
        <dbReference type="ARBA" id="ARBA00022771"/>
    </source>
</evidence>
<dbReference type="AlphaFoldDB" id="A0A9W6F3H2"/>
<name>A0A9W6F3H2_9CHLO</name>
<feature type="zinc finger region" description="C3H1-type" evidence="5">
    <location>
        <begin position="97"/>
        <end position="125"/>
    </location>
</feature>
<feature type="domain" description="C3H1-type" evidence="7">
    <location>
        <begin position="97"/>
        <end position="125"/>
    </location>
</feature>
<accession>A0A9W6F3H2</accession>
<gene>
    <name evidence="8" type="primary">PLEST005057</name>
    <name evidence="8" type="ORF">PLESTB_000864900</name>
</gene>
<feature type="zinc finger region" description="C3H1-type" evidence="5">
    <location>
        <begin position="139"/>
        <end position="167"/>
    </location>
</feature>
<protein>
    <recommendedName>
        <fullName evidence="7">C3H1-type domain-containing protein</fullName>
    </recommendedName>
</protein>
<feature type="domain" description="C3H1-type" evidence="7">
    <location>
        <begin position="139"/>
        <end position="167"/>
    </location>
</feature>
<reference evidence="8 9" key="1">
    <citation type="journal article" date="2023" name="Commun. Biol.">
        <title>Reorganization of the ancestral sex-determining regions during the evolution of trioecy in Pleodorina starrii.</title>
        <authorList>
            <person name="Takahashi K."/>
            <person name="Suzuki S."/>
            <person name="Kawai-Toyooka H."/>
            <person name="Yamamoto K."/>
            <person name="Hamaji T."/>
            <person name="Ootsuki R."/>
            <person name="Yamaguchi H."/>
            <person name="Kawachi M."/>
            <person name="Higashiyama T."/>
            <person name="Nozaki H."/>
        </authorList>
    </citation>
    <scope>NUCLEOTIDE SEQUENCE [LARGE SCALE GENOMIC DNA]</scope>
    <source>
        <strain evidence="8 9">NIES-4479</strain>
    </source>
</reference>
<dbReference type="PANTHER" id="PTHR12506">
    <property type="entry name" value="PROTEIN PHOSPHATASE RELATED"/>
    <property type="match status" value="1"/>
</dbReference>
<dbReference type="Proteomes" id="UP001165080">
    <property type="component" value="Unassembled WGS sequence"/>
</dbReference>
<evidence type="ECO:0000256" key="1">
    <source>
        <dbReference type="ARBA" id="ARBA00022723"/>
    </source>
</evidence>
<dbReference type="GO" id="GO:0003677">
    <property type="term" value="F:DNA binding"/>
    <property type="evidence" value="ECO:0007669"/>
    <property type="project" value="UniProtKB-KW"/>
</dbReference>
<keyword evidence="4" id="KW-0238">DNA-binding</keyword>
<keyword evidence="3 5" id="KW-0862">Zinc</keyword>
<keyword evidence="9" id="KW-1185">Reference proteome</keyword>
<evidence type="ECO:0000313" key="9">
    <source>
        <dbReference type="Proteomes" id="UP001165080"/>
    </source>
</evidence>
<dbReference type="PROSITE" id="PS50103">
    <property type="entry name" value="ZF_C3H1"/>
    <property type="match status" value="2"/>
</dbReference>
<comment type="caution">
    <text evidence="8">The sequence shown here is derived from an EMBL/GenBank/DDBJ whole genome shotgun (WGS) entry which is preliminary data.</text>
</comment>
<dbReference type="SUPFAM" id="SSF90229">
    <property type="entry name" value="CCCH zinc finger"/>
    <property type="match status" value="2"/>
</dbReference>
<feature type="region of interest" description="Disordered" evidence="6">
    <location>
        <begin position="59"/>
        <end position="97"/>
    </location>
</feature>
<sequence length="312" mass="31883">MGSYGAPPEGEATTEAPQLSAYNQAAGLISSLTGAPHHSSSTYSTSPALDLLQGIQLAGPQRQAQQPGHSGLPPFGSLGLRPGGPFDAGRKGSSAEPGEKQLCTFFLRTGTCAYGDRCKFSHPANRPPPQLNTRGYPVRSEEPDCAHYLKKGWCAFGPTCKFNHPEMPILNSYGLSQPPTAYVSLPTTTFPSPAVYSVPSAVPTLYYLPPGVGPNQLAGSAVGLLPSSVGVGAVTTSHTQASQLAFSQQGALAAAAPAQMYRQASVPYGGVGGGMGGGVGVGVGGAMPNNVSVLEAFQGLTLGRGSGLVQRK</sequence>
<dbReference type="InterPro" id="IPR050974">
    <property type="entry name" value="Plant_ZF_CCCH"/>
</dbReference>
<organism evidence="8 9">
    <name type="scientific">Pleodorina starrii</name>
    <dbReference type="NCBI Taxonomy" id="330485"/>
    <lineage>
        <taxon>Eukaryota</taxon>
        <taxon>Viridiplantae</taxon>
        <taxon>Chlorophyta</taxon>
        <taxon>core chlorophytes</taxon>
        <taxon>Chlorophyceae</taxon>
        <taxon>CS clade</taxon>
        <taxon>Chlamydomonadales</taxon>
        <taxon>Volvocaceae</taxon>
        <taxon>Pleodorina</taxon>
    </lineage>
</organism>
<dbReference type="SMART" id="SM00356">
    <property type="entry name" value="ZnF_C3H1"/>
    <property type="match status" value="2"/>
</dbReference>